<dbReference type="Proteomes" id="UP000323866">
    <property type="component" value="Unassembled WGS sequence"/>
</dbReference>
<dbReference type="RefSeq" id="WP_149097430.1">
    <property type="nucleotide sequence ID" value="NZ_BMMG01000001.1"/>
</dbReference>
<dbReference type="GO" id="GO:0003676">
    <property type="term" value="F:nucleic acid binding"/>
    <property type="evidence" value="ECO:0007669"/>
    <property type="project" value="InterPro"/>
</dbReference>
<evidence type="ECO:0000256" key="2">
    <source>
        <dbReference type="ARBA" id="ARBA00035032"/>
    </source>
</evidence>
<dbReference type="PROSITE" id="PS50822">
    <property type="entry name" value="PIWI"/>
    <property type="match status" value="1"/>
</dbReference>
<dbReference type="InterPro" id="IPR036397">
    <property type="entry name" value="RNaseH_sf"/>
</dbReference>
<dbReference type="Pfam" id="PF02171">
    <property type="entry name" value="Piwi"/>
    <property type="match status" value="1"/>
</dbReference>
<evidence type="ECO:0000313" key="5">
    <source>
        <dbReference type="EMBL" id="MFA1772525.1"/>
    </source>
</evidence>
<reference evidence="4 6" key="1">
    <citation type="submission" date="2019-07" db="EMBL/GenBank/DDBJ databases">
        <authorList>
            <person name="Qu J.-H."/>
        </authorList>
    </citation>
    <scope>NUCLEOTIDE SEQUENCE [LARGE SCALE GENOMIC DNA]</scope>
    <source>
        <strain evidence="4 6">MDT1-10-3</strain>
    </source>
</reference>
<evidence type="ECO:0000256" key="1">
    <source>
        <dbReference type="ARBA" id="ARBA00035012"/>
    </source>
</evidence>
<evidence type="ECO:0000313" key="7">
    <source>
        <dbReference type="Proteomes" id="UP001570846"/>
    </source>
</evidence>
<dbReference type="EMBL" id="JBGOGF010000008">
    <property type="protein sequence ID" value="MFA1772525.1"/>
    <property type="molecule type" value="Genomic_DNA"/>
</dbReference>
<evidence type="ECO:0000313" key="6">
    <source>
        <dbReference type="Proteomes" id="UP000323866"/>
    </source>
</evidence>
<comment type="caution">
    <text evidence="4">The sequence shown here is derived from an EMBL/GenBank/DDBJ whole genome shotgun (WGS) entry which is preliminary data.</text>
</comment>
<gene>
    <name evidence="5" type="ORF">ACD591_14585</name>
    <name evidence="4" type="ORF">FOE74_04740</name>
</gene>
<feature type="domain" description="Piwi" evidence="3">
    <location>
        <begin position="418"/>
        <end position="726"/>
    </location>
</feature>
<keyword evidence="7" id="KW-1185">Reference proteome</keyword>
<evidence type="ECO:0000313" key="4">
    <source>
        <dbReference type="EMBL" id="KAA6437810.1"/>
    </source>
</evidence>
<accession>A0A5M8QRZ6</accession>
<name>A0A5M8QRZ6_9BACT</name>
<dbReference type="AlphaFoldDB" id="A0A5M8QRZ6"/>
<organism evidence="4 6">
    <name type="scientific">Rufibacter glacialis</name>
    <dbReference type="NCBI Taxonomy" id="1259555"/>
    <lineage>
        <taxon>Bacteria</taxon>
        <taxon>Pseudomonadati</taxon>
        <taxon>Bacteroidota</taxon>
        <taxon>Cytophagia</taxon>
        <taxon>Cytophagales</taxon>
        <taxon>Hymenobacteraceae</taxon>
        <taxon>Rufibacter</taxon>
    </lineage>
</organism>
<dbReference type="EMBL" id="VKKZ01000010">
    <property type="protein sequence ID" value="KAA6437810.1"/>
    <property type="molecule type" value="Genomic_DNA"/>
</dbReference>
<dbReference type="OrthoDB" id="530017at2"/>
<sequence>MHSNIFPVDITFEDFQIQRIPFSEGLIEVLRNEHNSTHSFFRNGNWIYISPGENDAIEIGETVTLNIQENILLVGSLIKHIFFRAFIKTFPKRLPGFDPFILPSQNEKDNLLTSIISTPIPELSFKKVIEISFRPVNLNGKFQYGMVVNTFYKWFLDKNCLELTKSGFDLLNLEVNILSNSDASKGVVAPEEQSLGRVIGIRNGKAFVDTNFGKNEYPLSDLYLNRSTENVKIYLSHKIGERKSEQIVSSLKEKKKLLNNPTNAYKEITQIANKIINLEFKNSDGFVFNIKNTNQLPHNGFQLVKPEYIFNSSMTRVHKSPSQGLSMFGPYDYGIRAELSSPKILVICHEINRGGFETFLAQLRNGVLNSDYFPNGMTGKYKMRTIEYVLYEIKEYTTESYLEQFSKFIRNNNNLNPDIAIVETREEFSSRPTQSNPYYTIKAHLYALGIPVQFIKAENARKPDYIIDSFALQLYSKLGGTPWTMPSNQTVDRELIIGIGSSLIRESKYSGTQKSRVVGISTFFSADGQYIFSNKSQDVNYEDYFNELLQSLKYSLELIAKEYGWSEGDNVRIIFHVFKPMKNLEIDVVSLLVEQISKYNIRFSFVTFSQKHPFLLFDLNQPGLQTKYGGKKGTLVPQRGENFVLDNRSCLFQTKGPSDVKSDKQGISSPLLIKIHEKSTFKDLEYIVQQSYRLMNMSFRTFMPSNLPATLLYSTLIAKQLHQLRSLPGWNPLVVTTHLKFKKWFL</sequence>
<dbReference type="SMART" id="SM00950">
    <property type="entry name" value="Piwi"/>
    <property type="match status" value="1"/>
</dbReference>
<reference evidence="5 7" key="3">
    <citation type="submission" date="2024-08" db="EMBL/GenBank/DDBJ databases">
        <authorList>
            <person name="Wei W."/>
        </authorList>
    </citation>
    <scope>NUCLEOTIDE SEQUENCE [LARGE SCALE GENOMIC DNA]</scope>
    <source>
        <strain evidence="5 7">XU2</strain>
    </source>
</reference>
<dbReference type="Gene3D" id="3.30.420.10">
    <property type="entry name" value="Ribonuclease H-like superfamily/Ribonuclease H"/>
    <property type="match status" value="1"/>
</dbReference>
<dbReference type="InterPro" id="IPR012337">
    <property type="entry name" value="RNaseH-like_sf"/>
</dbReference>
<dbReference type="InterPro" id="IPR003165">
    <property type="entry name" value="Piwi"/>
</dbReference>
<dbReference type="Gene3D" id="3.40.50.2300">
    <property type="match status" value="1"/>
</dbReference>
<proteinExistence type="inferred from homology"/>
<dbReference type="SUPFAM" id="SSF53098">
    <property type="entry name" value="Ribonuclease H-like"/>
    <property type="match status" value="1"/>
</dbReference>
<protein>
    <recommendedName>
        <fullName evidence="2">Protein argonaute</fullName>
    </recommendedName>
</protein>
<comment type="similarity">
    <text evidence="1">Belongs to the argonaute family. Long pAgo subfamily.</text>
</comment>
<dbReference type="Proteomes" id="UP001570846">
    <property type="component" value="Unassembled WGS sequence"/>
</dbReference>
<reference evidence="4 6" key="2">
    <citation type="submission" date="2019-09" db="EMBL/GenBank/DDBJ databases">
        <title>A bacterium isolated from glacier soil.</title>
        <authorList>
            <person name="Liu Q."/>
        </authorList>
    </citation>
    <scope>NUCLEOTIDE SEQUENCE [LARGE SCALE GENOMIC DNA]</scope>
    <source>
        <strain evidence="4 6">MDT1-10-3</strain>
    </source>
</reference>
<evidence type="ECO:0000259" key="3">
    <source>
        <dbReference type="PROSITE" id="PS50822"/>
    </source>
</evidence>